<evidence type="ECO:0000256" key="1">
    <source>
        <dbReference type="ARBA" id="ARBA00022729"/>
    </source>
</evidence>
<evidence type="ECO:0000256" key="2">
    <source>
        <dbReference type="ARBA" id="ARBA00022801"/>
    </source>
</evidence>
<dbReference type="InterPro" id="IPR029058">
    <property type="entry name" value="AB_hydrolase_fold"/>
</dbReference>
<organism evidence="4 5">
    <name type="scientific">Pseudoxanthomonas winnipegensis</name>
    <dbReference type="NCBI Taxonomy" id="2480810"/>
    <lineage>
        <taxon>Bacteria</taxon>
        <taxon>Pseudomonadati</taxon>
        <taxon>Pseudomonadota</taxon>
        <taxon>Gammaproteobacteria</taxon>
        <taxon>Lysobacterales</taxon>
        <taxon>Lysobacteraceae</taxon>
        <taxon>Pseudoxanthomonas</taxon>
    </lineage>
</organism>
<keyword evidence="2 4" id="KW-0378">Hydrolase</keyword>
<protein>
    <submittedName>
        <fullName evidence="4">Alpha/beta fold hydrolase</fullName>
    </submittedName>
</protein>
<comment type="caution">
    <text evidence="4">The sequence shown here is derived from an EMBL/GenBank/DDBJ whole genome shotgun (WGS) entry which is preliminary data.</text>
</comment>
<dbReference type="PANTHER" id="PTHR43037:SF5">
    <property type="entry name" value="FERULOYL ESTERASE"/>
    <property type="match status" value="1"/>
</dbReference>
<dbReference type="Pfam" id="PF00561">
    <property type="entry name" value="Abhydrolase_1"/>
    <property type="match status" value="1"/>
</dbReference>
<feature type="domain" description="AB hydrolase-1" evidence="3">
    <location>
        <begin position="109"/>
        <end position="165"/>
    </location>
</feature>
<reference evidence="4 5" key="1">
    <citation type="submission" date="2019-02" db="EMBL/GenBank/DDBJ databases">
        <title>WGS of Pseudoxanthomonas species novum from clinical isolates.</title>
        <authorList>
            <person name="Bernier A.-M."/>
            <person name="Bernard K."/>
            <person name="Vachon A."/>
        </authorList>
    </citation>
    <scope>NUCLEOTIDE SEQUENCE [LARGE SCALE GENOMIC DNA]</scope>
    <source>
        <strain evidence="4 5">NML171202</strain>
    </source>
</reference>
<name>A0A4Q8L966_9GAMM</name>
<dbReference type="AlphaFoldDB" id="A0A4Q8L966"/>
<evidence type="ECO:0000259" key="3">
    <source>
        <dbReference type="Pfam" id="PF00561"/>
    </source>
</evidence>
<evidence type="ECO:0000313" key="5">
    <source>
        <dbReference type="Proteomes" id="UP000291286"/>
    </source>
</evidence>
<dbReference type="Gene3D" id="3.40.50.1820">
    <property type="entry name" value="alpha/beta hydrolase"/>
    <property type="match status" value="1"/>
</dbReference>
<dbReference type="EMBL" id="SHMB01000010">
    <property type="protein sequence ID" value="TAA24917.1"/>
    <property type="molecule type" value="Genomic_DNA"/>
</dbReference>
<dbReference type="GO" id="GO:0016787">
    <property type="term" value="F:hydrolase activity"/>
    <property type="evidence" value="ECO:0007669"/>
    <property type="project" value="UniProtKB-KW"/>
</dbReference>
<proteinExistence type="predicted"/>
<accession>A0A4Q8L966</accession>
<dbReference type="Proteomes" id="UP000291286">
    <property type="component" value="Unassembled WGS sequence"/>
</dbReference>
<dbReference type="SUPFAM" id="SSF53474">
    <property type="entry name" value="alpha/beta-Hydrolases"/>
    <property type="match status" value="1"/>
</dbReference>
<evidence type="ECO:0000313" key="4">
    <source>
        <dbReference type="EMBL" id="TAA24917.1"/>
    </source>
</evidence>
<dbReference type="PANTHER" id="PTHR43037">
    <property type="entry name" value="UNNAMED PRODUCT-RELATED"/>
    <property type="match status" value="1"/>
</dbReference>
<sequence length="242" mass="26491">MRLGSWSPPFQRSAARSRRHGARIICRQRQASMFMRQSVFTSSTSAMQALVWVPSSGSTPTRTLLYLHGAGGFGSGLAGLFEHPDLPSLLRDGLEIDARVVIPSCHLGTQWDLAVLRRFLEDLEAAHGRPSQGYDVVGYSRGGRGALAFAAAHPERVRSVASIAGPEVTELLARLTHRPLLFCHGLADPKTPAAQVRRMHEAVLAQGGDSHLMLVEGDHFIVADLFRAGRIFEWHRGLEGTR</sequence>
<dbReference type="InterPro" id="IPR000073">
    <property type="entry name" value="AB_hydrolase_1"/>
</dbReference>
<gene>
    <name evidence="4" type="ORF">EA661_17770</name>
</gene>
<dbReference type="InterPro" id="IPR050955">
    <property type="entry name" value="Plant_Biomass_Hydrol_Est"/>
</dbReference>
<keyword evidence="1" id="KW-0732">Signal</keyword>